<evidence type="ECO:0000256" key="1">
    <source>
        <dbReference type="ARBA" id="ARBA00008324"/>
    </source>
</evidence>
<dbReference type="InterPro" id="IPR039298">
    <property type="entry name" value="ACOT13"/>
</dbReference>
<organism evidence="4 5">
    <name type="scientific">Tanacetum coccineum</name>
    <dbReference type="NCBI Taxonomy" id="301880"/>
    <lineage>
        <taxon>Eukaryota</taxon>
        <taxon>Viridiplantae</taxon>
        <taxon>Streptophyta</taxon>
        <taxon>Embryophyta</taxon>
        <taxon>Tracheophyta</taxon>
        <taxon>Spermatophyta</taxon>
        <taxon>Magnoliopsida</taxon>
        <taxon>eudicotyledons</taxon>
        <taxon>Gunneridae</taxon>
        <taxon>Pentapetalae</taxon>
        <taxon>asterids</taxon>
        <taxon>campanulids</taxon>
        <taxon>Asterales</taxon>
        <taxon>Asteraceae</taxon>
        <taxon>Asteroideae</taxon>
        <taxon>Anthemideae</taxon>
        <taxon>Anthemidinae</taxon>
        <taxon>Tanacetum</taxon>
    </lineage>
</organism>
<dbReference type="SUPFAM" id="SSF54637">
    <property type="entry name" value="Thioesterase/thiol ester dehydrase-isomerase"/>
    <property type="match status" value="1"/>
</dbReference>
<comment type="caution">
    <text evidence="4">The sequence shown here is derived from an EMBL/GenBank/DDBJ whole genome shotgun (WGS) entry which is preliminary data.</text>
</comment>
<evidence type="ECO:0000313" key="5">
    <source>
        <dbReference type="Proteomes" id="UP001151760"/>
    </source>
</evidence>
<dbReference type="PANTHER" id="PTHR21660:SF1">
    <property type="entry name" value="ACYL-COENZYME A THIOESTERASE 13"/>
    <property type="match status" value="1"/>
</dbReference>
<evidence type="ECO:0000313" key="4">
    <source>
        <dbReference type="EMBL" id="GJS92454.1"/>
    </source>
</evidence>
<keyword evidence="2" id="KW-0378">Hydrolase</keyword>
<proteinExistence type="inferred from homology"/>
<comment type="similarity">
    <text evidence="1">Belongs to the thioesterase PaaI family.</text>
</comment>
<reference evidence="4" key="2">
    <citation type="submission" date="2022-01" db="EMBL/GenBank/DDBJ databases">
        <authorList>
            <person name="Yamashiro T."/>
            <person name="Shiraishi A."/>
            <person name="Satake H."/>
            <person name="Nakayama K."/>
        </authorList>
    </citation>
    <scope>NUCLEOTIDE SEQUENCE</scope>
</reference>
<dbReference type="Gene3D" id="3.10.129.10">
    <property type="entry name" value="Hotdog Thioesterase"/>
    <property type="match status" value="1"/>
</dbReference>
<evidence type="ECO:0000259" key="3">
    <source>
        <dbReference type="Pfam" id="PF03061"/>
    </source>
</evidence>
<reference evidence="4" key="1">
    <citation type="journal article" date="2022" name="Int. J. Mol. Sci.">
        <title>Draft Genome of Tanacetum Coccineum: Genomic Comparison of Closely Related Tanacetum-Family Plants.</title>
        <authorList>
            <person name="Yamashiro T."/>
            <person name="Shiraishi A."/>
            <person name="Nakayama K."/>
            <person name="Satake H."/>
        </authorList>
    </citation>
    <scope>NUCLEOTIDE SEQUENCE</scope>
</reference>
<dbReference type="Proteomes" id="UP001151760">
    <property type="component" value="Unassembled WGS sequence"/>
</dbReference>
<dbReference type="EMBL" id="BQNB010011582">
    <property type="protein sequence ID" value="GJS92454.1"/>
    <property type="molecule type" value="Genomic_DNA"/>
</dbReference>
<keyword evidence="5" id="KW-1185">Reference proteome</keyword>
<dbReference type="CDD" id="cd03443">
    <property type="entry name" value="PaaI_thioesterase"/>
    <property type="match status" value="1"/>
</dbReference>
<dbReference type="InterPro" id="IPR029069">
    <property type="entry name" value="HotDog_dom_sf"/>
</dbReference>
<protein>
    <submittedName>
        <fullName evidence="4">Thioesterase superfamily protein</fullName>
    </submittedName>
</protein>
<name>A0ABQ4ZQA0_9ASTR</name>
<feature type="domain" description="Thioesterase" evidence="3">
    <location>
        <begin position="68"/>
        <end position="138"/>
    </location>
</feature>
<evidence type="ECO:0000256" key="2">
    <source>
        <dbReference type="ARBA" id="ARBA00022801"/>
    </source>
</evidence>
<dbReference type="PANTHER" id="PTHR21660">
    <property type="entry name" value="THIOESTERASE SUPERFAMILY MEMBER-RELATED"/>
    <property type="match status" value="1"/>
</dbReference>
<sequence>MYIPCVVEKLREDDMKKGDYSKLARIWLENSSKFELDGLALKGMKIDCVELGYIRCYFVIPHHLSDGNGNCNTGAMLVLIDDMAAGAAFSITGGNLATVNFTMSFYSTVKVNEEVEIEASVVGEKGSLVSVIIDIKKERFRRESCCRKTMDARYSY</sequence>
<dbReference type="Pfam" id="PF03061">
    <property type="entry name" value="4HBT"/>
    <property type="match status" value="1"/>
</dbReference>
<accession>A0ABQ4ZQA0</accession>
<gene>
    <name evidence="4" type="ORF">Tco_0799422</name>
</gene>
<dbReference type="InterPro" id="IPR006683">
    <property type="entry name" value="Thioestr_dom"/>
</dbReference>